<comment type="caution">
    <text evidence="2">The sequence shown here is derived from an EMBL/GenBank/DDBJ whole genome shotgun (WGS) entry which is preliminary data.</text>
</comment>
<name>A0ABV6RJ88_9GAMM</name>
<evidence type="ECO:0000313" key="3">
    <source>
        <dbReference type="Proteomes" id="UP001589896"/>
    </source>
</evidence>
<evidence type="ECO:0000259" key="1">
    <source>
        <dbReference type="SMART" id="SM00065"/>
    </source>
</evidence>
<dbReference type="RefSeq" id="WP_386665039.1">
    <property type="nucleotide sequence ID" value="NZ_JBHLTG010000001.1"/>
</dbReference>
<keyword evidence="3" id="KW-1185">Reference proteome</keyword>
<dbReference type="EMBL" id="JBHLTG010000001">
    <property type="protein sequence ID" value="MFC0677042.1"/>
    <property type="molecule type" value="Genomic_DNA"/>
</dbReference>
<protein>
    <submittedName>
        <fullName evidence="2">GAF domain-containing protein</fullName>
    </submittedName>
</protein>
<dbReference type="Gene3D" id="3.30.450.40">
    <property type="match status" value="1"/>
</dbReference>
<dbReference type="Proteomes" id="UP001589896">
    <property type="component" value="Unassembled WGS sequence"/>
</dbReference>
<dbReference type="PANTHER" id="PTHR43102:SF2">
    <property type="entry name" value="GAF DOMAIN-CONTAINING PROTEIN"/>
    <property type="match status" value="1"/>
</dbReference>
<feature type="domain" description="GAF" evidence="1">
    <location>
        <begin position="26"/>
        <end position="168"/>
    </location>
</feature>
<proteinExistence type="predicted"/>
<dbReference type="SMART" id="SM00065">
    <property type="entry name" value="GAF"/>
    <property type="match status" value="1"/>
</dbReference>
<sequence length="183" mass="20205">MQAPALPANESPRLQALRSLGLLDTQNEERFSRYVRLAKSLIDVPIATISLVDSNRQWFKGCEGLEMSETPRNISFCGHAILEQGVFYIPDAAADARFADNPLVTGAPHIRFYAGCPVYVPGNLAIGTLCVMDRRPRTLTPELLGRLRDLADCLQRELSLHVLLQDIQRLKSSPALTALAQHG</sequence>
<reference evidence="2 3" key="1">
    <citation type="submission" date="2024-09" db="EMBL/GenBank/DDBJ databases">
        <authorList>
            <person name="Sun Q."/>
            <person name="Mori K."/>
        </authorList>
    </citation>
    <scope>NUCLEOTIDE SEQUENCE [LARGE SCALE GENOMIC DNA]</scope>
    <source>
        <strain evidence="2 3">KCTC 23076</strain>
    </source>
</reference>
<dbReference type="PANTHER" id="PTHR43102">
    <property type="entry name" value="SLR1143 PROTEIN"/>
    <property type="match status" value="1"/>
</dbReference>
<gene>
    <name evidence="2" type="ORF">ACFFGH_04130</name>
</gene>
<organism evidence="2 3">
    <name type="scientific">Lysobacter korlensis</name>
    <dbReference type="NCBI Taxonomy" id="553636"/>
    <lineage>
        <taxon>Bacteria</taxon>
        <taxon>Pseudomonadati</taxon>
        <taxon>Pseudomonadota</taxon>
        <taxon>Gammaproteobacteria</taxon>
        <taxon>Lysobacterales</taxon>
        <taxon>Lysobacteraceae</taxon>
        <taxon>Lysobacter</taxon>
    </lineage>
</organism>
<evidence type="ECO:0000313" key="2">
    <source>
        <dbReference type="EMBL" id="MFC0677042.1"/>
    </source>
</evidence>
<dbReference type="Pfam" id="PF01590">
    <property type="entry name" value="GAF"/>
    <property type="match status" value="1"/>
</dbReference>
<dbReference type="InterPro" id="IPR029016">
    <property type="entry name" value="GAF-like_dom_sf"/>
</dbReference>
<dbReference type="SUPFAM" id="SSF55781">
    <property type="entry name" value="GAF domain-like"/>
    <property type="match status" value="1"/>
</dbReference>
<dbReference type="InterPro" id="IPR003018">
    <property type="entry name" value="GAF"/>
</dbReference>
<accession>A0ABV6RJ88</accession>